<feature type="domain" description="NADP-dependent oxidoreductase" evidence="2">
    <location>
        <begin position="12"/>
        <end position="307"/>
    </location>
</feature>
<dbReference type="Gene3D" id="3.20.20.100">
    <property type="entry name" value="NADP-dependent oxidoreductase domain"/>
    <property type="match status" value="1"/>
</dbReference>
<dbReference type="InterPro" id="IPR050791">
    <property type="entry name" value="Aldo-Keto_reductase"/>
</dbReference>
<dbReference type="PANTHER" id="PTHR43625">
    <property type="entry name" value="AFLATOXIN B1 ALDEHYDE REDUCTASE"/>
    <property type="match status" value="1"/>
</dbReference>
<keyword evidence="1" id="KW-0560">Oxidoreductase</keyword>
<dbReference type="EMBL" id="RBIL01000002">
    <property type="protein sequence ID" value="RKQ87426.1"/>
    <property type="molecule type" value="Genomic_DNA"/>
</dbReference>
<reference evidence="3 4" key="1">
    <citation type="submission" date="2018-10" db="EMBL/GenBank/DDBJ databases">
        <title>Genomic Encyclopedia of Archaeal and Bacterial Type Strains, Phase II (KMG-II): from individual species to whole genera.</title>
        <authorList>
            <person name="Goeker M."/>
        </authorList>
    </citation>
    <scope>NUCLEOTIDE SEQUENCE [LARGE SCALE GENOMIC DNA]</scope>
    <source>
        <strain evidence="3 4">DSM 14954</strain>
    </source>
</reference>
<evidence type="ECO:0000313" key="4">
    <source>
        <dbReference type="Proteomes" id="UP000278962"/>
    </source>
</evidence>
<evidence type="ECO:0000313" key="3">
    <source>
        <dbReference type="EMBL" id="RKQ87426.1"/>
    </source>
</evidence>
<comment type="caution">
    <text evidence="3">The sequence shown here is derived from an EMBL/GenBank/DDBJ whole genome shotgun (WGS) entry which is preliminary data.</text>
</comment>
<dbReference type="PANTHER" id="PTHR43625:SF40">
    <property type="entry name" value="ALDO-KETO REDUCTASE YAKC [NADP(+)]"/>
    <property type="match status" value="1"/>
</dbReference>
<evidence type="ECO:0000259" key="2">
    <source>
        <dbReference type="Pfam" id="PF00248"/>
    </source>
</evidence>
<proteinExistence type="predicted"/>
<dbReference type="Proteomes" id="UP000278962">
    <property type="component" value="Unassembled WGS sequence"/>
</dbReference>
<evidence type="ECO:0000256" key="1">
    <source>
        <dbReference type="ARBA" id="ARBA00023002"/>
    </source>
</evidence>
<dbReference type="GO" id="GO:0016491">
    <property type="term" value="F:oxidoreductase activity"/>
    <property type="evidence" value="ECO:0007669"/>
    <property type="project" value="UniProtKB-KW"/>
</dbReference>
<dbReference type="GO" id="GO:0005737">
    <property type="term" value="C:cytoplasm"/>
    <property type="evidence" value="ECO:0007669"/>
    <property type="project" value="TreeGrafter"/>
</dbReference>
<dbReference type="SUPFAM" id="SSF51430">
    <property type="entry name" value="NAD(P)-linked oxidoreductase"/>
    <property type="match status" value="1"/>
</dbReference>
<gene>
    <name evidence="3" type="ORF">C8N24_5447</name>
</gene>
<organism evidence="3 4">
    <name type="scientific">Solirubrobacter pauli</name>
    <dbReference type="NCBI Taxonomy" id="166793"/>
    <lineage>
        <taxon>Bacteria</taxon>
        <taxon>Bacillati</taxon>
        <taxon>Actinomycetota</taxon>
        <taxon>Thermoleophilia</taxon>
        <taxon>Solirubrobacterales</taxon>
        <taxon>Solirubrobacteraceae</taxon>
        <taxon>Solirubrobacter</taxon>
    </lineage>
</organism>
<protein>
    <submittedName>
        <fullName evidence="3">Aryl-alcohol dehydrogenase-like predicted oxidoreductase</fullName>
    </submittedName>
</protein>
<dbReference type="InterPro" id="IPR023210">
    <property type="entry name" value="NADP_OxRdtase_dom"/>
</dbReference>
<dbReference type="AlphaFoldDB" id="A0A660L0P1"/>
<dbReference type="OrthoDB" id="9768793at2"/>
<name>A0A660L0P1_9ACTN</name>
<dbReference type="RefSeq" id="WP_121255973.1">
    <property type="nucleotide sequence ID" value="NZ_RBIL01000002.1"/>
</dbReference>
<dbReference type="Pfam" id="PF00248">
    <property type="entry name" value="Aldo_ket_red"/>
    <property type="match status" value="1"/>
</dbReference>
<accession>A0A660L0P1</accession>
<dbReference type="InterPro" id="IPR036812">
    <property type="entry name" value="NAD(P)_OxRdtase_dom_sf"/>
</dbReference>
<keyword evidence="4" id="KW-1185">Reference proteome</keyword>
<sequence>MRTLGSLTTSDIGYGAMALVPGMYGDSDDRQALATVRHAVTAGATLLDTADAYGAGENERLVGRAIAGRRDEVQLATKWGIVFDGGRTLTHHHAQEIRVDARPERARDALEASLRRLGVDHVDLWYLHFPDPGVPLEETVGAMAELVAEGKARHLGLCNVTAEQVLATHQLHPLAAVQSEYSLWTRDPERALLPVLSELGVGFVPWSPLGAGFFAGDVRTADQDFRANHPRFAGANLAANRDRFARLRDLADELDITPAQLALAWLLHRGEHLVPIPSTRTPAHLDENLRATDITLDAAALARIDALAPAGAASGSALL</sequence>